<dbReference type="PROSITE" id="PS50943">
    <property type="entry name" value="HTH_CROC1"/>
    <property type="match status" value="1"/>
</dbReference>
<dbReference type="SUPFAM" id="SSF48452">
    <property type="entry name" value="TPR-like"/>
    <property type="match status" value="1"/>
</dbReference>
<evidence type="ECO:0000313" key="3">
    <source>
        <dbReference type="Proteomes" id="UP000284651"/>
    </source>
</evidence>
<dbReference type="CDD" id="cd00093">
    <property type="entry name" value="HTH_XRE"/>
    <property type="match status" value="1"/>
</dbReference>
<proteinExistence type="predicted"/>
<accession>A0A413CW28</accession>
<feature type="domain" description="HTH cro/C1-type" evidence="1">
    <location>
        <begin position="25"/>
        <end position="81"/>
    </location>
</feature>
<dbReference type="EMBL" id="QSAT01000010">
    <property type="protein sequence ID" value="RGW75655.1"/>
    <property type="molecule type" value="Genomic_DNA"/>
</dbReference>
<dbReference type="RefSeq" id="WP_118357056.1">
    <property type="nucleotide sequence ID" value="NZ_QSAT01000010.1"/>
</dbReference>
<dbReference type="Gene3D" id="1.25.40.10">
    <property type="entry name" value="Tetratricopeptide repeat domain"/>
    <property type="match status" value="1"/>
</dbReference>
<evidence type="ECO:0000259" key="1">
    <source>
        <dbReference type="PROSITE" id="PS50943"/>
    </source>
</evidence>
<evidence type="ECO:0000313" key="2">
    <source>
        <dbReference type="EMBL" id="RGW75655.1"/>
    </source>
</evidence>
<gene>
    <name evidence="2" type="ORF">DWV56_04625</name>
</gene>
<name>A0A413CW28_9FIRM</name>
<comment type="caution">
    <text evidence="2">The sequence shown here is derived from an EMBL/GenBank/DDBJ whole genome shotgun (WGS) entry which is preliminary data.</text>
</comment>
<dbReference type="AlphaFoldDB" id="A0A413CW28"/>
<dbReference type="SUPFAM" id="SSF47413">
    <property type="entry name" value="lambda repressor-like DNA-binding domains"/>
    <property type="match status" value="1"/>
</dbReference>
<dbReference type="InterPro" id="IPR001387">
    <property type="entry name" value="Cro/C1-type_HTH"/>
</dbReference>
<dbReference type="InterPro" id="IPR010982">
    <property type="entry name" value="Lambda_DNA-bd_dom_sf"/>
</dbReference>
<organism evidence="2 3">
    <name type="scientific">Holdemanella biformis</name>
    <dbReference type="NCBI Taxonomy" id="1735"/>
    <lineage>
        <taxon>Bacteria</taxon>
        <taxon>Bacillati</taxon>
        <taxon>Bacillota</taxon>
        <taxon>Erysipelotrichia</taxon>
        <taxon>Erysipelotrichales</taxon>
        <taxon>Erysipelotrichaceae</taxon>
        <taxon>Holdemanella</taxon>
    </lineage>
</organism>
<dbReference type="InterPro" id="IPR011990">
    <property type="entry name" value="TPR-like_helical_dom_sf"/>
</dbReference>
<dbReference type="Proteomes" id="UP000284651">
    <property type="component" value="Unassembled WGS sequence"/>
</dbReference>
<dbReference type="GO" id="GO:0003677">
    <property type="term" value="F:DNA binding"/>
    <property type="evidence" value="ECO:0007669"/>
    <property type="project" value="InterPro"/>
</dbReference>
<protein>
    <submittedName>
        <fullName evidence="2">XRE family transcriptional regulator</fullName>
    </submittedName>
</protein>
<sequence length="438" mass="51792">MPFQIKQNTLNLSVPIERLAGAYYRIQRTKQNISLSCLAKELRMNKGFLSDLENGKRHFPDGLCKQIDSILNTNFNTNYDLYILSRKYLYEIFENFFFERQQSILDIYKIIQESENNIINSYAYFTFKIVQLFYYLRIEKNNSKIKEIEALLNQNLNCLQSDEISIYYSLLGIFYKRDVASNHIALDYFLKSNMMCNSSSIVYSMNIFQLISVYAELNQPILAYEKCISSKALLKQHNNYSRIITVDMFECITLTNLGLYNGSKEKLLKILSSANNDYLNYKTDQIYHNLAWNALLSKNYDECIKYTNLAIENKDPSCDLCYFIPYSYYKQNEYLKCLEYIESHLEYADDFYKPFLQAISTRTQKQNVDFEKNIILYYQSLLQNNVYEDIPLIQNFILDYYTETNNKDMMIKILIDIKSFNDKDLTLKSSTLFTTSQS</sequence>
<reference evidence="2 3" key="1">
    <citation type="submission" date="2018-08" db="EMBL/GenBank/DDBJ databases">
        <title>A genome reference for cultivated species of the human gut microbiota.</title>
        <authorList>
            <person name="Zou Y."/>
            <person name="Xue W."/>
            <person name="Luo G."/>
        </authorList>
    </citation>
    <scope>NUCLEOTIDE SEQUENCE [LARGE SCALE GENOMIC DNA]</scope>
    <source>
        <strain evidence="2 3">AF10-31</strain>
    </source>
</reference>